<evidence type="ECO:0000256" key="1">
    <source>
        <dbReference type="SAM" id="MobiDB-lite"/>
    </source>
</evidence>
<gene>
    <name evidence="2" type="ORF">AVDCRST_MAG29-689</name>
</gene>
<organism evidence="2">
    <name type="scientific">uncultured Nocardioidaceae bacterium</name>
    <dbReference type="NCBI Taxonomy" id="253824"/>
    <lineage>
        <taxon>Bacteria</taxon>
        <taxon>Bacillati</taxon>
        <taxon>Actinomycetota</taxon>
        <taxon>Actinomycetes</taxon>
        <taxon>Propionibacteriales</taxon>
        <taxon>Nocardioidaceae</taxon>
        <taxon>environmental samples</taxon>
    </lineage>
</organism>
<feature type="region of interest" description="Disordered" evidence="1">
    <location>
        <begin position="85"/>
        <end position="263"/>
    </location>
</feature>
<accession>A0A6J4L8N6</accession>
<sequence>ELHSQAGRARRRRHAGRLGQPDDGRRPGVRTRCRRGRGTRGHLHRPLGAGGARRRRQARLRQRARGSQQRLGGVRLLGGRAGRGAAYGHVRRPRGRARADRACARRGGGGGGDRPGLPDQQAVSRGGDPRRDAPAADRAARRRAGDARHRAQSGRHRRAVHRAGGHAGTAGHQLLRGPHRLARPRAGGGQQGVRARGDLRTPRGRSRRGARDRRRQQRHRHAVLGRSRRGHGAGSALGGTGCQRPDRLGVRRRRRHRARSLVL</sequence>
<protein>
    <submittedName>
        <fullName evidence="2">HAD-superfamily hydrolase, subfamily IIB</fullName>
    </submittedName>
</protein>
<feature type="compositionally biased region" description="Basic residues" evidence="1">
    <location>
        <begin position="150"/>
        <end position="164"/>
    </location>
</feature>
<dbReference type="EMBL" id="CADCUG010000040">
    <property type="protein sequence ID" value="CAA9325193.1"/>
    <property type="molecule type" value="Genomic_DNA"/>
</dbReference>
<feature type="region of interest" description="Disordered" evidence="1">
    <location>
        <begin position="1"/>
        <end position="55"/>
    </location>
</feature>
<feature type="compositionally biased region" description="Basic residues" evidence="1">
    <location>
        <begin position="202"/>
        <end position="231"/>
    </location>
</feature>
<feature type="compositionally biased region" description="Basic residues" evidence="1">
    <location>
        <begin position="250"/>
        <end position="263"/>
    </location>
</feature>
<feature type="non-terminal residue" evidence="2">
    <location>
        <position position="1"/>
    </location>
</feature>
<feature type="compositionally biased region" description="Basic and acidic residues" evidence="1">
    <location>
        <begin position="127"/>
        <end position="149"/>
    </location>
</feature>
<dbReference type="AlphaFoldDB" id="A0A6J4L8N6"/>
<feature type="compositionally biased region" description="Basic residues" evidence="1">
    <location>
        <begin position="27"/>
        <end position="45"/>
    </location>
</feature>
<evidence type="ECO:0000313" key="2">
    <source>
        <dbReference type="EMBL" id="CAA9325193.1"/>
    </source>
</evidence>
<reference evidence="2" key="1">
    <citation type="submission" date="2020-02" db="EMBL/GenBank/DDBJ databases">
        <authorList>
            <person name="Meier V. D."/>
        </authorList>
    </citation>
    <scope>NUCLEOTIDE SEQUENCE</scope>
    <source>
        <strain evidence="2">AVDCRST_MAG29</strain>
    </source>
</reference>
<name>A0A6J4L8N6_9ACTN</name>
<feature type="compositionally biased region" description="Gly residues" evidence="1">
    <location>
        <begin position="232"/>
        <end position="241"/>
    </location>
</feature>
<feature type="non-terminal residue" evidence="2">
    <location>
        <position position="263"/>
    </location>
</feature>
<keyword evidence="2" id="KW-0378">Hydrolase</keyword>
<feature type="compositionally biased region" description="Low complexity" evidence="1">
    <location>
        <begin position="65"/>
        <end position="74"/>
    </location>
</feature>
<feature type="region of interest" description="Disordered" evidence="1">
    <location>
        <begin position="61"/>
        <end position="80"/>
    </location>
</feature>
<dbReference type="GO" id="GO:0016787">
    <property type="term" value="F:hydrolase activity"/>
    <property type="evidence" value="ECO:0007669"/>
    <property type="project" value="UniProtKB-KW"/>
</dbReference>
<proteinExistence type="predicted"/>